<sequence length="214" mass="24319">MGFEAGRTVLRRYWRGGRISWIGSYVVVADDERGLRIWQPAGVSYWRLMTPDGRTHHDGTIDELGPTELTAQPWIGGPVMPFHPADGSPWSVWWFFDEQGNFDNWYVNLEDPFRRWDDGGVAGIDTADHALDIVVAPDRSWQWKDEDELAAKTGSRHYWDAAGAATIRENGLAVIELIEAGKFPFDGTWCDLRPDPTWQVPAERPPGWDRPQAV</sequence>
<protein>
    <submittedName>
        <fullName evidence="3">Uncharacterized protein DUF402</fullName>
    </submittedName>
</protein>
<dbReference type="Pfam" id="PF04167">
    <property type="entry name" value="DUF402"/>
    <property type="match status" value="1"/>
</dbReference>
<proteinExistence type="predicted"/>
<reference evidence="3 4" key="1">
    <citation type="submission" date="2018-08" db="EMBL/GenBank/DDBJ databases">
        <title>Sequencing the genomes of 1000 actinobacteria strains.</title>
        <authorList>
            <person name="Klenk H.-P."/>
        </authorList>
    </citation>
    <scope>NUCLEOTIDE SEQUENCE [LARGE SCALE GENOMIC DNA]</scope>
    <source>
        <strain evidence="3 4">DSM 44099</strain>
    </source>
</reference>
<organism evidence="3 4">
    <name type="scientific">Asanoa ferruginea</name>
    <dbReference type="NCBI Taxonomy" id="53367"/>
    <lineage>
        <taxon>Bacteria</taxon>
        <taxon>Bacillati</taxon>
        <taxon>Actinomycetota</taxon>
        <taxon>Actinomycetes</taxon>
        <taxon>Micromonosporales</taxon>
        <taxon>Micromonosporaceae</taxon>
        <taxon>Asanoa</taxon>
    </lineage>
</organism>
<keyword evidence="4" id="KW-1185">Reference proteome</keyword>
<dbReference type="RefSeq" id="WP_116069208.1">
    <property type="nucleotide sequence ID" value="NZ_BONB01000060.1"/>
</dbReference>
<dbReference type="InterPro" id="IPR007295">
    <property type="entry name" value="DUF402"/>
</dbReference>
<name>A0A3D9ZLU3_9ACTN</name>
<evidence type="ECO:0000259" key="2">
    <source>
        <dbReference type="Pfam" id="PF04167"/>
    </source>
</evidence>
<evidence type="ECO:0000313" key="4">
    <source>
        <dbReference type="Proteomes" id="UP000256913"/>
    </source>
</evidence>
<dbReference type="GO" id="GO:0016787">
    <property type="term" value="F:hydrolase activity"/>
    <property type="evidence" value="ECO:0007669"/>
    <property type="project" value="UniProtKB-KW"/>
</dbReference>
<dbReference type="SUPFAM" id="SSF159234">
    <property type="entry name" value="FomD-like"/>
    <property type="match status" value="1"/>
</dbReference>
<dbReference type="Proteomes" id="UP000256913">
    <property type="component" value="Unassembled WGS sequence"/>
</dbReference>
<evidence type="ECO:0000256" key="1">
    <source>
        <dbReference type="ARBA" id="ARBA00022801"/>
    </source>
</evidence>
<dbReference type="Gene3D" id="2.40.380.10">
    <property type="entry name" value="FomD-like"/>
    <property type="match status" value="1"/>
</dbReference>
<dbReference type="InterPro" id="IPR050212">
    <property type="entry name" value="Ntdp-like"/>
</dbReference>
<accession>A0A3D9ZLU3</accession>
<dbReference type="PANTHER" id="PTHR39159">
    <property type="match status" value="1"/>
</dbReference>
<gene>
    <name evidence="3" type="ORF">DFJ67_3826</name>
</gene>
<dbReference type="InterPro" id="IPR035930">
    <property type="entry name" value="FomD-like_sf"/>
</dbReference>
<dbReference type="OrthoDB" id="3815685at2"/>
<comment type="caution">
    <text evidence="3">The sequence shown here is derived from an EMBL/GenBank/DDBJ whole genome shotgun (WGS) entry which is preliminary data.</text>
</comment>
<dbReference type="EMBL" id="QUMQ01000001">
    <property type="protein sequence ID" value="REF97819.1"/>
    <property type="molecule type" value="Genomic_DNA"/>
</dbReference>
<keyword evidence="1" id="KW-0378">Hydrolase</keyword>
<evidence type="ECO:0000313" key="3">
    <source>
        <dbReference type="EMBL" id="REF97819.1"/>
    </source>
</evidence>
<feature type="domain" description="DUF402" evidence="2">
    <location>
        <begin position="69"/>
        <end position="183"/>
    </location>
</feature>
<dbReference type="PANTHER" id="PTHR39159:SF1">
    <property type="entry name" value="UPF0374 PROTEIN YGAC"/>
    <property type="match status" value="1"/>
</dbReference>
<dbReference type="AlphaFoldDB" id="A0A3D9ZLU3"/>